<feature type="non-terminal residue" evidence="2">
    <location>
        <position position="67"/>
    </location>
</feature>
<reference evidence="2 3" key="1">
    <citation type="submission" date="2014-04" db="EMBL/GenBank/DDBJ databases">
        <authorList>
            <consortium name="DOE Joint Genome Institute"/>
            <person name="Kuo A."/>
            <person name="Kohler A."/>
            <person name="Nagy L.G."/>
            <person name="Floudas D."/>
            <person name="Copeland A."/>
            <person name="Barry K.W."/>
            <person name="Cichocki N."/>
            <person name="Veneault-Fourrey C."/>
            <person name="LaButti K."/>
            <person name="Lindquist E.A."/>
            <person name="Lipzen A."/>
            <person name="Lundell T."/>
            <person name="Morin E."/>
            <person name="Murat C."/>
            <person name="Sun H."/>
            <person name="Tunlid A."/>
            <person name="Henrissat B."/>
            <person name="Grigoriev I.V."/>
            <person name="Hibbett D.S."/>
            <person name="Martin F."/>
            <person name="Nordberg H.P."/>
            <person name="Cantor M.N."/>
            <person name="Hua S.X."/>
        </authorList>
    </citation>
    <scope>NUCLEOTIDE SEQUENCE [LARGE SCALE GENOMIC DNA]</scope>
    <source>
        <strain evidence="2 3">LaAM-08-1</strain>
    </source>
</reference>
<accession>A0A0C9X4X9</accession>
<dbReference type="GO" id="GO:0016740">
    <property type="term" value="F:transferase activity"/>
    <property type="evidence" value="ECO:0007669"/>
    <property type="project" value="UniProtKB-KW"/>
</dbReference>
<gene>
    <name evidence="2" type="ORF">K443DRAFT_38826</name>
</gene>
<feature type="compositionally biased region" description="Basic and acidic residues" evidence="1">
    <location>
        <begin position="16"/>
        <end position="31"/>
    </location>
</feature>
<evidence type="ECO:0000313" key="3">
    <source>
        <dbReference type="Proteomes" id="UP000054477"/>
    </source>
</evidence>
<feature type="region of interest" description="Disordered" evidence="1">
    <location>
        <begin position="1"/>
        <end position="67"/>
    </location>
</feature>
<evidence type="ECO:0000313" key="2">
    <source>
        <dbReference type="EMBL" id="KIK00061.1"/>
    </source>
</evidence>
<dbReference type="HOGENOM" id="CLU_2819501_0_0_1"/>
<reference evidence="3" key="2">
    <citation type="submission" date="2015-01" db="EMBL/GenBank/DDBJ databases">
        <title>Evolutionary Origins and Diversification of the Mycorrhizal Mutualists.</title>
        <authorList>
            <consortium name="DOE Joint Genome Institute"/>
            <consortium name="Mycorrhizal Genomics Consortium"/>
            <person name="Kohler A."/>
            <person name="Kuo A."/>
            <person name="Nagy L.G."/>
            <person name="Floudas D."/>
            <person name="Copeland A."/>
            <person name="Barry K.W."/>
            <person name="Cichocki N."/>
            <person name="Veneault-Fourrey C."/>
            <person name="LaButti K."/>
            <person name="Lindquist E.A."/>
            <person name="Lipzen A."/>
            <person name="Lundell T."/>
            <person name="Morin E."/>
            <person name="Murat C."/>
            <person name="Riley R."/>
            <person name="Ohm R."/>
            <person name="Sun H."/>
            <person name="Tunlid A."/>
            <person name="Henrissat B."/>
            <person name="Grigoriev I.V."/>
            <person name="Hibbett D.S."/>
            <person name="Martin F."/>
        </authorList>
    </citation>
    <scope>NUCLEOTIDE SEQUENCE [LARGE SCALE GENOMIC DNA]</scope>
    <source>
        <strain evidence="3">LaAM-08-1</strain>
    </source>
</reference>
<evidence type="ECO:0000256" key="1">
    <source>
        <dbReference type="SAM" id="MobiDB-lite"/>
    </source>
</evidence>
<dbReference type="AlphaFoldDB" id="A0A0C9X4X9"/>
<dbReference type="Proteomes" id="UP000054477">
    <property type="component" value="Unassembled WGS sequence"/>
</dbReference>
<proteinExistence type="predicted"/>
<name>A0A0C9X4X9_9AGAR</name>
<feature type="non-terminal residue" evidence="2">
    <location>
        <position position="1"/>
    </location>
</feature>
<dbReference type="EMBL" id="KN838633">
    <property type="protein sequence ID" value="KIK00061.1"/>
    <property type="molecule type" value="Genomic_DNA"/>
</dbReference>
<organism evidence="2 3">
    <name type="scientific">Laccaria amethystina LaAM-08-1</name>
    <dbReference type="NCBI Taxonomy" id="1095629"/>
    <lineage>
        <taxon>Eukaryota</taxon>
        <taxon>Fungi</taxon>
        <taxon>Dikarya</taxon>
        <taxon>Basidiomycota</taxon>
        <taxon>Agaricomycotina</taxon>
        <taxon>Agaricomycetes</taxon>
        <taxon>Agaricomycetidae</taxon>
        <taxon>Agaricales</taxon>
        <taxon>Agaricineae</taxon>
        <taxon>Hydnangiaceae</taxon>
        <taxon>Laccaria</taxon>
    </lineage>
</organism>
<keyword evidence="2" id="KW-0808">Transferase</keyword>
<protein>
    <submittedName>
        <fullName evidence="2">Glycosyltransferase family 20 protein</fullName>
    </submittedName>
</protein>
<dbReference type="OrthoDB" id="3122155at2759"/>
<keyword evidence="3" id="KW-1185">Reference proteome</keyword>
<sequence>TPTSITSPISRKHQKNRSDHTPSPRIQREKSASASANDRPRTSEAWYLEPNIDGNGCLKNAADSLGD</sequence>